<dbReference type="Proteomes" id="UP001066276">
    <property type="component" value="Chromosome 6"/>
</dbReference>
<gene>
    <name evidence="1" type="ORF">NDU88_009675</name>
</gene>
<keyword evidence="2" id="KW-1185">Reference proteome</keyword>
<evidence type="ECO:0000313" key="1">
    <source>
        <dbReference type="EMBL" id="KAJ1143366.1"/>
    </source>
</evidence>
<sequence length="116" mass="12690">MADHPIKQTWTQKGVNTLGDIYADGQPFTFKALVDNFGLHKEQFLTLKVVRGTLHGLVGAEVPPHSEVLAALLTHGTQSKAVTCMKSALAPLFALQLTSLKLKWQQTLGHDISDKE</sequence>
<dbReference type="EMBL" id="JANPWB010000010">
    <property type="protein sequence ID" value="KAJ1143366.1"/>
    <property type="molecule type" value="Genomic_DNA"/>
</dbReference>
<proteinExistence type="predicted"/>
<organism evidence="1 2">
    <name type="scientific">Pleurodeles waltl</name>
    <name type="common">Iberian ribbed newt</name>
    <dbReference type="NCBI Taxonomy" id="8319"/>
    <lineage>
        <taxon>Eukaryota</taxon>
        <taxon>Metazoa</taxon>
        <taxon>Chordata</taxon>
        <taxon>Craniata</taxon>
        <taxon>Vertebrata</taxon>
        <taxon>Euteleostomi</taxon>
        <taxon>Amphibia</taxon>
        <taxon>Batrachia</taxon>
        <taxon>Caudata</taxon>
        <taxon>Salamandroidea</taxon>
        <taxon>Salamandridae</taxon>
        <taxon>Pleurodelinae</taxon>
        <taxon>Pleurodeles</taxon>
    </lineage>
</organism>
<reference evidence="1" key="1">
    <citation type="journal article" date="2022" name="bioRxiv">
        <title>Sequencing and chromosome-scale assembly of the giantPleurodeles waltlgenome.</title>
        <authorList>
            <person name="Brown T."/>
            <person name="Elewa A."/>
            <person name="Iarovenko S."/>
            <person name="Subramanian E."/>
            <person name="Araus A.J."/>
            <person name="Petzold A."/>
            <person name="Susuki M."/>
            <person name="Suzuki K.-i.T."/>
            <person name="Hayashi T."/>
            <person name="Toyoda A."/>
            <person name="Oliveira C."/>
            <person name="Osipova E."/>
            <person name="Leigh N.D."/>
            <person name="Simon A."/>
            <person name="Yun M.H."/>
        </authorList>
    </citation>
    <scope>NUCLEOTIDE SEQUENCE</scope>
    <source>
        <strain evidence="1">20211129_DDA</strain>
        <tissue evidence="1">Liver</tissue>
    </source>
</reference>
<protein>
    <submittedName>
        <fullName evidence="1">Uncharacterized protein</fullName>
    </submittedName>
</protein>
<dbReference type="AlphaFoldDB" id="A0AAV7QVR5"/>
<evidence type="ECO:0000313" key="2">
    <source>
        <dbReference type="Proteomes" id="UP001066276"/>
    </source>
</evidence>
<accession>A0AAV7QVR5</accession>
<name>A0AAV7QVR5_PLEWA</name>
<comment type="caution">
    <text evidence="1">The sequence shown here is derived from an EMBL/GenBank/DDBJ whole genome shotgun (WGS) entry which is preliminary data.</text>
</comment>